<evidence type="ECO:0000313" key="2">
    <source>
        <dbReference type="EMBL" id="AUB85155.1"/>
    </source>
</evidence>
<keyword evidence="2" id="KW-0614">Plasmid</keyword>
<evidence type="ECO:0000313" key="3">
    <source>
        <dbReference type="Proteomes" id="UP000232638"/>
    </source>
</evidence>
<dbReference type="Pfam" id="PF06074">
    <property type="entry name" value="Portal_Mu"/>
    <property type="match status" value="1"/>
</dbReference>
<dbReference type="EMBL" id="CP020371">
    <property type="protein sequence ID" value="AUB85155.1"/>
    <property type="molecule type" value="Genomic_DNA"/>
</dbReference>
<reference evidence="2 3" key="1">
    <citation type="submission" date="2017-03" db="EMBL/GenBank/DDBJ databases">
        <title>Complete genome sequence of Candidatus 'Thiodictyon syntrophicum' sp. nov. strain Cad16T, a photolithoautotroph purple sulfur bacterium isolated from an alpine meromictic lake.</title>
        <authorList>
            <person name="Luedin S.M."/>
            <person name="Pothier J.F."/>
            <person name="Danza F."/>
            <person name="Storelli N."/>
            <person name="Wittwer M."/>
            <person name="Tonolla M."/>
        </authorList>
    </citation>
    <scope>NUCLEOTIDE SEQUENCE [LARGE SCALE GENOMIC DNA]</scope>
    <source>
        <strain evidence="2 3">Cad16T</strain>
        <plasmid evidence="3">Plasmid pts417</plasmid>
    </source>
</reference>
<evidence type="ECO:0008006" key="4">
    <source>
        <dbReference type="Google" id="ProtNLM"/>
    </source>
</evidence>
<keyword evidence="3" id="KW-1185">Reference proteome</keyword>
<protein>
    <recommendedName>
        <fullName evidence="4">Portal protein</fullName>
    </recommendedName>
</protein>
<feature type="region of interest" description="Disordered" evidence="1">
    <location>
        <begin position="414"/>
        <end position="438"/>
    </location>
</feature>
<dbReference type="OrthoDB" id="9797300at2"/>
<proteinExistence type="predicted"/>
<name>A0A2K8UHY7_9GAMM</name>
<sequence length="544" mass="58026">MAGLLRTAAAALADYFGRPVAPKTLAARQTEGATTQALARTFAGHPVRGLTPERLAGLLEGAESGDLTQQSELYLDMEERDPHLHAEMAKRRRAILSVPWSIEPPRDPSGKEKRQAKAVAELLGGIPDLEDVLLDLMDAVGHGFACLEVTWSGAGTERLPVHIEHRPQTWFQLDQGTRTQLRLRDGSADGAELWPYGWLTHTHRARSGYLARAGLYRVLAWPWIMRQFSLRDMAEWLEIYGLPMRLGYYPSGAGSTEKATLFRAVRDLGRHAAGIMPEGMRIDLLAAAEGQADPFLAMVQYADAVMSRAILGGSLSSTPAATGMGSGVADLQGEVKRDLLLSDARQVQSTLGRDLVYPVAALNGLVDDPRRAPVWRFDTREPQDLTAFSTSLQRLTASGMGAFIPVAWVREQTGIPEPAGDEPTLGAGASRPGAAGEPAVPADEITALAAAATGRGETPRLPPDYAETHTAALARLAEPAMLAMAAAVRGELDAALAAGEDMASFNARLLGMYPELPGGSLVAVLAEGLAAADLAGRYDIDHGA</sequence>
<geneLocation type="plasmid" evidence="3">
    <name>pts417</name>
</geneLocation>
<gene>
    <name evidence="2" type="ORF">THSYN_30000</name>
</gene>
<dbReference type="Proteomes" id="UP000232638">
    <property type="component" value="Plasmid pTs417"/>
</dbReference>
<dbReference type="AlphaFoldDB" id="A0A2K8UHY7"/>
<evidence type="ECO:0000256" key="1">
    <source>
        <dbReference type="SAM" id="MobiDB-lite"/>
    </source>
</evidence>
<accession>A0A2K8UHY7</accession>
<dbReference type="KEGG" id="tsy:THSYN_30000"/>
<dbReference type="InterPro" id="IPR009279">
    <property type="entry name" value="Portal_Mu"/>
</dbReference>
<organism evidence="2 3">
    <name type="scientific">Candidatus Thiodictyon syntrophicum</name>
    <dbReference type="NCBI Taxonomy" id="1166950"/>
    <lineage>
        <taxon>Bacteria</taxon>
        <taxon>Pseudomonadati</taxon>
        <taxon>Pseudomonadota</taxon>
        <taxon>Gammaproteobacteria</taxon>
        <taxon>Chromatiales</taxon>
        <taxon>Chromatiaceae</taxon>
        <taxon>Thiodictyon</taxon>
    </lineage>
</organism>
<dbReference type="RefSeq" id="WP_100922802.1">
    <property type="nucleotide sequence ID" value="NZ_CP020371.1"/>
</dbReference>